<reference evidence="2" key="1">
    <citation type="journal article" date="2017" name="Nat. Ecol. Evol.">
        <title>Genome expansion and lineage-specific genetic innovations in the forest pathogenic fungi Armillaria.</title>
        <authorList>
            <person name="Sipos G."/>
            <person name="Prasanna A.N."/>
            <person name="Walter M.C."/>
            <person name="O'Connor E."/>
            <person name="Balint B."/>
            <person name="Krizsan K."/>
            <person name="Kiss B."/>
            <person name="Hess J."/>
            <person name="Varga T."/>
            <person name="Slot J."/>
            <person name="Riley R."/>
            <person name="Boka B."/>
            <person name="Rigling D."/>
            <person name="Barry K."/>
            <person name="Lee J."/>
            <person name="Mihaltcheva S."/>
            <person name="LaButti K."/>
            <person name="Lipzen A."/>
            <person name="Waldron R."/>
            <person name="Moloney N.M."/>
            <person name="Sperisen C."/>
            <person name="Kredics L."/>
            <person name="Vagvoelgyi C."/>
            <person name="Patrignani A."/>
            <person name="Fitzpatrick D."/>
            <person name="Nagy I."/>
            <person name="Doyle S."/>
            <person name="Anderson J.B."/>
            <person name="Grigoriev I.V."/>
            <person name="Gueldener U."/>
            <person name="Muensterkoetter M."/>
            <person name="Nagy L.G."/>
        </authorList>
    </citation>
    <scope>NUCLEOTIDE SEQUENCE [LARGE SCALE GENOMIC DNA]</scope>
    <source>
        <strain evidence="2">Ar21-2</strain>
    </source>
</reference>
<dbReference type="EMBL" id="KZ293663">
    <property type="protein sequence ID" value="PBK90985.1"/>
    <property type="molecule type" value="Genomic_DNA"/>
</dbReference>
<keyword evidence="2" id="KW-1185">Reference proteome</keyword>
<dbReference type="AlphaFoldDB" id="A0A2H3D6W7"/>
<organism evidence="1 2">
    <name type="scientific">Armillaria gallica</name>
    <name type="common">Bulbous honey fungus</name>
    <name type="synonym">Armillaria bulbosa</name>
    <dbReference type="NCBI Taxonomy" id="47427"/>
    <lineage>
        <taxon>Eukaryota</taxon>
        <taxon>Fungi</taxon>
        <taxon>Dikarya</taxon>
        <taxon>Basidiomycota</taxon>
        <taxon>Agaricomycotina</taxon>
        <taxon>Agaricomycetes</taxon>
        <taxon>Agaricomycetidae</taxon>
        <taxon>Agaricales</taxon>
        <taxon>Marasmiineae</taxon>
        <taxon>Physalacriaceae</taxon>
        <taxon>Armillaria</taxon>
    </lineage>
</organism>
<evidence type="ECO:0000313" key="2">
    <source>
        <dbReference type="Proteomes" id="UP000217790"/>
    </source>
</evidence>
<accession>A0A2H3D6W7</accession>
<gene>
    <name evidence="1" type="ORF">ARMGADRAFT_284688</name>
</gene>
<evidence type="ECO:0000313" key="1">
    <source>
        <dbReference type="EMBL" id="PBK90985.1"/>
    </source>
</evidence>
<sequence>MNVECWYLYLGSCCTFPSGMSTAQVHAAPRHSCTDTPIIYRIALSTNERCVYISRTSSILTEYFRHFLKIFLKKTRLDASETFYSRSSTLKCM</sequence>
<dbReference type="InParanoid" id="A0A2H3D6W7"/>
<protein>
    <submittedName>
        <fullName evidence="1">Uncharacterized protein</fullName>
    </submittedName>
</protein>
<proteinExistence type="predicted"/>
<name>A0A2H3D6W7_ARMGA</name>
<dbReference type="Proteomes" id="UP000217790">
    <property type="component" value="Unassembled WGS sequence"/>
</dbReference>